<comment type="caution">
    <text evidence="1">The sequence shown here is derived from an EMBL/GenBank/DDBJ whole genome shotgun (WGS) entry which is preliminary data.</text>
</comment>
<dbReference type="Proteomes" id="UP001595615">
    <property type="component" value="Unassembled WGS sequence"/>
</dbReference>
<reference evidence="2" key="1">
    <citation type="journal article" date="2019" name="Int. J. Syst. Evol. Microbiol.">
        <title>The Global Catalogue of Microorganisms (GCM) 10K type strain sequencing project: providing services to taxonomists for standard genome sequencing and annotation.</title>
        <authorList>
            <consortium name="The Broad Institute Genomics Platform"/>
            <consortium name="The Broad Institute Genome Sequencing Center for Infectious Disease"/>
            <person name="Wu L."/>
            <person name="Ma J."/>
        </authorList>
    </citation>
    <scope>NUCLEOTIDE SEQUENCE [LARGE SCALE GENOMIC DNA]</scope>
    <source>
        <strain evidence="2">KCTC 42644</strain>
    </source>
</reference>
<gene>
    <name evidence="1" type="ORF">ACFOMD_02010</name>
</gene>
<organism evidence="1 2">
    <name type="scientific">Sphingoaurantiacus capsulatus</name>
    <dbReference type="NCBI Taxonomy" id="1771310"/>
    <lineage>
        <taxon>Bacteria</taxon>
        <taxon>Pseudomonadati</taxon>
        <taxon>Pseudomonadota</taxon>
        <taxon>Alphaproteobacteria</taxon>
        <taxon>Sphingomonadales</taxon>
        <taxon>Sphingosinicellaceae</taxon>
        <taxon>Sphingoaurantiacus</taxon>
    </lineage>
</organism>
<dbReference type="PROSITE" id="PS51257">
    <property type="entry name" value="PROKAR_LIPOPROTEIN"/>
    <property type="match status" value="1"/>
</dbReference>
<dbReference type="RefSeq" id="WP_380856017.1">
    <property type="nucleotide sequence ID" value="NZ_JBHRXV010000001.1"/>
</dbReference>
<dbReference type="EMBL" id="JBHRXV010000001">
    <property type="protein sequence ID" value="MFC3711326.1"/>
    <property type="molecule type" value="Genomic_DNA"/>
</dbReference>
<accession>A0ABV7X675</accession>
<sequence length="261" mass="28961">MVIGIDRFREHFAGHEHQYVLIGGSACDLIMGEAGLDFRATKDLDIVLIVEAIDPEFSHRFMEFIEAGQYEVRERSEGDSVLYRFQKPATDGYPKMLELFSSAPEGLSLPAEDELVRLPIGEAAASLSAILLDPDYYAFLKGMIRRIDDIPILDEAGLIPFKARAWIDLSRRREAGEPVDARDITKHRRDVVRLVQLIAEGVAHELPPSLYADLTQFIDALAGQGDVNPKDFGVPMSLATAVERLRAAYHPAKPPPNTPAP</sequence>
<proteinExistence type="predicted"/>
<evidence type="ECO:0000313" key="1">
    <source>
        <dbReference type="EMBL" id="MFC3711326.1"/>
    </source>
</evidence>
<evidence type="ECO:0000313" key="2">
    <source>
        <dbReference type="Proteomes" id="UP001595615"/>
    </source>
</evidence>
<protein>
    <recommendedName>
        <fullName evidence="3">Nucleotidyl transferase AbiEii/AbiGii toxin family protein</fullName>
    </recommendedName>
</protein>
<keyword evidence="2" id="KW-1185">Reference proteome</keyword>
<name>A0ABV7X675_9SPHN</name>
<evidence type="ECO:0008006" key="3">
    <source>
        <dbReference type="Google" id="ProtNLM"/>
    </source>
</evidence>